<dbReference type="PANTHER" id="PTHR33112:SF9">
    <property type="entry name" value="HETEROKARYON INCOMPATIBILITY DOMAIN-CONTAINING PROTEIN"/>
    <property type="match status" value="1"/>
</dbReference>
<gene>
    <name evidence="3" type="ORF">NA57DRAFT_61034</name>
</gene>
<protein>
    <submittedName>
        <fullName evidence="3">HET-domain-containing protein</fullName>
    </submittedName>
</protein>
<dbReference type="Pfam" id="PF06985">
    <property type="entry name" value="HET"/>
    <property type="match status" value="1"/>
</dbReference>
<dbReference type="Proteomes" id="UP000799772">
    <property type="component" value="Unassembled WGS sequence"/>
</dbReference>
<comment type="caution">
    <text evidence="3">The sequence shown here is derived from an EMBL/GenBank/DDBJ whole genome shotgun (WGS) entry which is preliminary data.</text>
</comment>
<evidence type="ECO:0000313" key="4">
    <source>
        <dbReference type="Proteomes" id="UP000799772"/>
    </source>
</evidence>
<feature type="region of interest" description="Disordered" evidence="1">
    <location>
        <begin position="11"/>
        <end position="43"/>
    </location>
</feature>
<accession>A0A9P4I8Q0</accession>
<proteinExistence type="predicted"/>
<dbReference type="AlphaFoldDB" id="A0A9P4I8Q0"/>
<dbReference type="EMBL" id="ML978136">
    <property type="protein sequence ID" value="KAF2093811.1"/>
    <property type="molecule type" value="Genomic_DNA"/>
</dbReference>
<reference evidence="3" key="1">
    <citation type="journal article" date="2020" name="Stud. Mycol.">
        <title>101 Dothideomycetes genomes: a test case for predicting lifestyles and emergence of pathogens.</title>
        <authorList>
            <person name="Haridas S."/>
            <person name="Albert R."/>
            <person name="Binder M."/>
            <person name="Bloem J."/>
            <person name="Labutti K."/>
            <person name="Salamov A."/>
            <person name="Andreopoulos B."/>
            <person name="Baker S."/>
            <person name="Barry K."/>
            <person name="Bills G."/>
            <person name="Bluhm B."/>
            <person name="Cannon C."/>
            <person name="Castanera R."/>
            <person name="Culley D."/>
            <person name="Daum C."/>
            <person name="Ezra D."/>
            <person name="Gonzalez J."/>
            <person name="Henrissat B."/>
            <person name="Kuo A."/>
            <person name="Liang C."/>
            <person name="Lipzen A."/>
            <person name="Lutzoni F."/>
            <person name="Magnuson J."/>
            <person name="Mondo S."/>
            <person name="Nolan M."/>
            <person name="Ohm R."/>
            <person name="Pangilinan J."/>
            <person name="Park H.-J."/>
            <person name="Ramirez L."/>
            <person name="Alfaro M."/>
            <person name="Sun H."/>
            <person name="Tritt A."/>
            <person name="Yoshinaga Y."/>
            <person name="Zwiers L.-H."/>
            <person name="Turgeon B."/>
            <person name="Goodwin S."/>
            <person name="Spatafora J."/>
            <person name="Crous P."/>
            <person name="Grigoriev I."/>
        </authorList>
    </citation>
    <scope>NUCLEOTIDE SEQUENCE</scope>
    <source>
        <strain evidence="3">CBS 133067</strain>
    </source>
</reference>
<feature type="domain" description="Heterokaryon incompatibility" evidence="2">
    <location>
        <begin position="389"/>
        <end position="540"/>
    </location>
</feature>
<dbReference type="OrthoDB" id="2958217at2759"/>
<evidence type="ECO:0000313" key="3">
    <source>
        <dbReference type="EMBL" id="KAF2093811.1"/>
    </source>
</evidence>
<organism evidence="3 4">
    <name type="scientific">Rhizodiscina lignyota</name>
    <dbReference type="NCBI Taxonomy" id="1504668"/>
    <lineage>
        <taxon>Eukaryota</taxon>
        <taxon>Fungi</taxon>
        <taxon>Dikarya</taxon>
        <taxon>Ascomycota</taxon>
        <taxon>Pezizomycotina</taxon>
        <taxon>Dothideomycetes</taxon>
        <taxon>Pleosporomycetidae</taxon>
        <taxon>Aulographales</taxon>
        <taxon>Rhizodiscinaceae</taxon>
        <taxon>Rhizodiscina</taxon>
    </lineage>
</organism>
<name>A0A9P4I8Q0_9PEZI</name>
<feature type="compositionally biased region" description="Basic and acidic residues" evidence="1">
    <location>
        <begin position="19"/>
        <end position="43"/>
    </location>
</feature>
<sequence>MIKRIFRIKKGRPPALGTPDRDISDKAEGLSSSVKEEKSKEEKATEAIQLLDPPSPFEEWISHVDTTTIFAPLPLQRKAYFETWASEVREMLEDLGQNRLIVEKSTDVGNANENLERISKFTQLLEDSSPKGLITDKNVDAREATENNAEDVPEYYAIDMTKSKRWIAERLPPKVINHLFIQWFLQQLPEYLAASLSKYIEKYKDAKSQKVWREICRMVDICPLCNNLTVETFYTSVPFAYLQHAVDDGCEHCKLLLTIMEFLDFRHTAGPEADAEVIQYAGMEIRRNTFLDSWSGSKIFNFEGGFAPMLAAQLYDLSVPAHVISSELSSDSKAKNSLTLAKVWLHHCREAHPSCRNQYPDFMPDRLLRISKASKDPVLIQGKFEPAPYVALLYCWGNAKDILVTNRNNLEEHLDRIVLDSLPLVLQDAATVCRLLDVDYLWVDSLCIIQNDEDQRDWSQQSAQMRKIYSGAELVIAVESSPDCTIGFLEGQDTQVPWRPFEFEHDGRKTIYFAKVPSLSESIGSIQTTSLSRRGWAMQEVILPNRILHFTEREMIWECNTNCRCACGTPTHGLWKLDMQFITNSGAGTAWTKATRKYCDEGSDANSRHLEDFLRIRTTTAVIWAWERLVELYSQRQLTVASDKLSAISGLVQSFQDILGNGRNHYIAGLWKDKLVKGLLWHVTGSPPSKRPAQWRAPTWSWASIDGGIGYFLESYQFSFEEQLEILRVVCATGPFDPTGRISDAYIEVRGILQSVRVHVQNASQSSEHSYYVGCCGKPRRAHDFQITRVSRSNARKAREFEVLPDLAMDVGSFYLGYFCLKLGRTYSAT</sequence>
<dbReference type="PANTHER" id="PTHR33112">
    <property type="entry name" value="DOMAIN PROTEIN, PUTATIVE-RELATED"/>
    <property type="match status" value="1"/>
</dbReference>
<evidence type="ECO:0000256" key="1">
    <source>
        <dbReference type="SAM" id="MobiDB-lite"/>
    </source>
</evidence>
<keyword evidence="4" id="KW-1185">Reference proteome</keyword>
<dbReference type="InterPro" id="IPR010730">
    <property type="entry name" value="HET"/>
</dbReference>
<evidence type="ECO:0000259" key="2">
    <source>
        <dbReference type="Pfam" id="PF06985"/>
    </source>
</evidence>